<protein>
    <recommendedName>
        <fullName evidence="1">Transposase Tn5 dimerisation domain-containing protein</fullName>
    </recommendedName>
</protein>
<dbReference type="EMBL" id="FR695873">
    <property type="protein sequence ID" value="CBX29712.1"/>
    <property type="molecule type" value="Genomic_DNA"/>
</dbReference>
<feature type="domain" description="Transposase Tn5 dimerisation" evidence="1">
    <location>
        <begin position="2"/>
        <end position="60"/>
    </location>
</feature>
<evidence type="ECO:0000313" key="2">
    <source>
        <dbReference type="EMBL" id="CBX29712.1"/>
    </source>
</evidence>
<dbReference type="InterPro" id="IPR012337">
    <property type="entry name" value="RNaseH-like_sf"/>
</dbReference>
<organism evidence="2">
    <name type="scientific">uncultured Desulfobacterium sp</name>
    <dbReference type="NCBI Taxonomy" id="201089"/>
    <lineage>
        <taxon>Bacteria</taxon>
        <taxon>Pseudomonadati</taxon>
        <taxon>Thermodesulfobacteriota</taxon>
        <taxon>Desulfobacteria</taxon>
        <taxon>Desulfobacterales</taxon>
        <taxon>Desulfobacteriaceae</taxon>
        <taxon>Desulfobacterium</taxon>
        <taxon>environmental samples</taxon>
    </lineage>
</organism>
<dbReference type="InterPro" id="IPR014737">
    <property type="entry name" value="Transposase_Tn5-like_C"/>
</dbReference>
<dbReference type="SUPFAM" id="SSF53098">
    <property type="entry name" value="Ribonuclease H-like"/>
    <property type="match status" value="1"/>
</dbReference>
<dbReference type="InterPro" id="IPR003201">
    <property type="entry name" value="Transposase_Tn5"/>
</dbReference>
<reference evidence="2" key="1">
    <citation type="journal article" date="2011" name="Environ. Microbiol.">
        <title>Genomic insights into the metabolic potential of the polycyclic aromatic hydrocarbon degrading sulfate-reducing Deltaproteobacterium N47.</title>
        <authorList>
            <person name="Bergmann F."/>
            <person name="Selesi D."/>
            <person name="Weinmaier T."/>
            <person name="Tischler P."/>
            <person name="Rattei T."/>
            <person name="Meckenstock R.U."/>
        </authorList>
    </citation>
    <scope>NUCLEOTIDE SEQUENCE</scope>
</reference>
<dbReference type="AlphaFoldDB" id="E1YGL8"/>
<dbReference type="Pfam" id="PF02281">
    <property type="entry name" value="Dimer_Tnp_Tn5"/>
    <property type="match status" value="1"/>
</dbReference>
<proteinExistence type="predicted"/>
<sequence length="75" mass="8293">MAYIKQDPIPPEKPPTLREATRMVASPGGFLGRKSDGDPGTKSLWLGLQRVDDLAGMWRVLMAYAQSNRAKQTYG</sequence>
<dbReference type="Gene3D" id="1.10.740.10">
    <property type="entry name" value="Transferase Inhibitor Protein From Tn5, Chain"/>
    <property type="match status" value="1"/>
</dbReference>
<evidence type="ECO:0000259" key="1">
    <source>
        <dbReference type="Pfam" id="PF02281"/>
    </source>
</evidence>
<name>E1YGL8_9BACT</name>
<gene>
    <name evidence="2" type="ORF">N47_F14070</name>
</gene>
<accession>E1YGL8</accession>